<accession>A0ACA9M9K0</accession>
<proteinExistence type="predicted"/>
<evidence type="ECO:0000313" key="2">
    <source>
        <dbReference type="Proteomes" id="UP000789525"/>
    </source>
</evidence>
<dbReference type="EMBL" id="CAJVPT010010748">
    <property type="protein sequence ID" value="CAG8572989.1"/>
    <property type="molecule type" value="Genomic_DNA"/>
</dbReference>
<name>A0ACA9M9K0_9GLOM</name>
<gene>
    <name evidence="1" type="ORF">ACOLOM_LOCUS5671</name>
</gene>
<sequence>MTEVSKLVSYNWKNEPKEVKAAYTKIAQEIDKEFQERKRIIRGYKIVCDPIMTLDPDFLEPKEDEKLMVSNESSEITTISNPMTSPIVKREKFVNCHSPQSVSTPESSTTESTTLDSDSGSEHAEQDFPLFEDMHNEVLYNTEPCLEQYGYQPNLEQFVQSNMNVCYVPAEEQMDQILIDENSHCTYTTCLNNFGFLSTFSIEQDPSICQVENYGQYQNWNHELFY</sequence>
<evidence type="ECO:0000313" key="1">
    <source>
        <dbReference type="EMBL" id="CAG8572989.1"/>
    </source>
</evidence>
<reference evidence="1" key="1">
    <citation type="submission" date="2021-06" db="EMBL/GenBank/DDBJ databases">
        <authorList>
            <person name="Kallberg Y."/>
            <person name="Tangrot J."/>
            <person name="Rosling A."/>
        </authorList>
    </citation>
    <scope>NUCLEOTIDE SEQUENCE</scope>
    <source>
        <strain evidence="1">CL356</strain>
    </source>
</reference>
<keyword evidence="2" id="KW-1185">Reference proteome</keyword>
<dbReference type="Proteomes" id="UP000789525">
    <property type="component" value="Unassembled WGS sequence"/>
</dbReference>
<protein>
    <submittedName>
        <fullName evidence="1">4774_t:CDS:1</fullName>
    </submittedName>
</protein>
<comment type="caution">
    <text evidence="1">The sequence shown here is derived from an EMBL/GenBank/DDBJ whole genome shotgun (WGS) entry which is preliminary data.</text>
</comment>
<organism evidence="1 2">
    <name type="scientific">Acaulospora colombiana</name>
    <dbReference type="NCBI Taxonomy" id="27376"/>
    <lineage>
        <taxon>Eukaryota</taxon>
        <taxon>Fungi</taxon>
        <taxon>Fungi incertae sedis</taxon>
        <taxon>Mucoromycota</taxon>
        <taxon>Glomeromycotina</taxon>
        <taxon>Glomeromycetes</taxon>
        <taxon>Diversisporales</taxon>
        <taxon>Acaulosporaceae</taxon>
        <taxon>Acaulospora</taxon>
    </lineage>
</organism>